<sequence length="97" mass="10951">MAPLPLRFADEFRLAGDPQTLLIDFWSFLNASQSALDWGPAADRVWDLLEEMERELEDGEPTFPWLASVADRWQCTGNQERREAGAMLAEALALKGQ</sequence>
<dbReference type="RefSeq" id="WP_020514298.1">
    <property type="nucleotide sequence ID" value="NZ_JBIAZU010000010.1"/>
</dbReference>
<comment type="caution">
    <text evidence="1">The sequence shown here is derived from an EMBL/GenBank/DDBJ whole genome shotgun (WGS) entry which is preliminary data.</text>
</comment>
<proteinExistence type="predicted"/>
<organism evidence="1 2">
    <name type="scientific">Paractinoplanes globisporus</name>
    <dbReference type="NCBI Taxonomy" id="113565"/>
    <lineage>
        <taxon>Bacteria</taxon>
        <taxon>Bacillati</taxon>
        <taxon>Actinomycetota</taxon>
        <taxon>Actinomycetes</taxon>
        <taxon>Micromonosporales</taxon>
        <taxon>Micromonosporaceae</taxon>
        <taxon>Paractinoplanes</taxon>
    </lineage>
</organism>
<gene>
    <name evidence="1" type="ORF">ACFY35_47485</name>
</gene>
<reference evidence="1 2" key="1">
    <citation type="submission" date="2024-10" db="EMBL/GenBank/DDBJ databases">
        <title>The Natural Products Discovery Center: Release of the First 8490 Sequenced Strains for Exploring Actinobacteria Biosynthetic Diversity.</title>
        <authorList>
            <person name="Kalkreuter E."/>
            <person name="Kautsar S.A."/>
            <person name="Yang D."/>
            <person name="Bader C.D."/>
            <person name="Teijaro C.N."/>
            <person name="Fluegel L."/>
            <person name="Davis C.M."/>
            <person name="Simpson J.R."/>
            <person name="Lauterbach L."/>
            <person name="Steele A.D."/>
            <person name="Gui C."/>
            <person name="Meng S."/>
            <person name="Li G."/>
            <person name="Viehrig K."/>
            <person name="Ye F."/>
            <person name="Su P."/>
            <person name="Kiefer A.F."/>
            <person name="Nichols A."/>
            <person name="Cepeda A.J."/>
            <person name="Yan W."/>
            <person name="Fan B."/>
            <person name="Jiang Y."/>
            <person name="Adhikari A."/>
            <person name="Zheng C.-J."/>
            <person name="Schuster L."/>
            <person name="Cowan T.M."/>
            <person name="Smanski M.J."/>
            <person name="Chevrette M.G."/>
            <person name="De Carvalho L.P.S."/>
            <person name="Shen B."/>
        </authorList>
    </citation>
    <scope>NUCLEOTIDE SEQUENCE [LARGE SCALE GENOMIC DNA]</scope>
    <source>
        <strain evidence="1 2">NPDC000087</strain>
    </source>
</reference>
<dbReference type="EMBL" id="JBIAZU010000010">
    <property type="protein sequence ID" value="MFF5297126.1"/>
    <property type="molecule type" value="Genomic_DNA"/>
</dbReference>
<dbReference type="Proteomes" id="UP001602245">
    <property type="component" value="Unassembled WGS sequence"/>
</dbReference>
<protein>
    <submittedName>
        <fullName evidence="1">Uncharacterized protein</fullName>
    </submittedName>
</protein>
<evidence type="ECO:0000313" key="1">
    <source>
        <dbReference type="EMBL" id="MFF5297126.1"/>
    </source>
</evidence>
<evidence type="ECO:0000313" key="2">
    <source>
        <dbReference type="Proteomes" id="UP001602245"/>
    </source>
</evidence>
<name>A0ABW6WWD5_9ACTN</name>
<keyword evidence="2" id="KW-1185">Reference proteome</keyword>
<accession>A0ABW6WWD5</accession>